<dbReference type="Pfam" id="PF18741">
    <property type="entry name" value="MTES_1575"/>
    <property type="match status" value="1"/>
</dbReference>
<keyword evidence="6" id="KW-0547">Nucleotide-binding</keyword>
<accession>A0A085GG14</accession>
<proteinExistence type="predicted"/>
<dbReference type="RefSeq" id="WP_034493937.1">
    <property type="nucleotide sequence ID" value="NZ_JMPI01000022.1"/>
</dbReference>
<comment type="caution">
    <text evidence="6">The sequence shown here is derived from an EMBL/GenBank/DDBJ whole genome shotgun (WGS) entry which is preliminary data.</text>
</comment>
<dbReference type="Pfam" id="PF13086">
    <property type="entry name" value="AAA_11"/>
    <property type="match status" value="1"/>
</dbReference>
<keyword evidence="7" id="KW-1185">Reference proteome</keyword>
<dbReference type="InterPro" id="IPR025103">
    <property type="entry name" value="DUF4011"/>
</dbReference>
<evidence type="ECO:0000259" key="5">
    <source>
        <dbReference type="Pfam" id="PF18741"/>
    </source>
</evidence>
<dbReference type="FunFam" id="3.40.960.10:FF:000002">
    <property type="entry name" value="DNA helicase related protein"/>
    <property type="match status" value="1"/>
</dbReference>
<dbReference type="GO" id="GO:0004386">
    <property type="term" value="F:helicase activity"/>
    <property type="evidence" value="ECO:0007669"/>
    <property type="project" value="UniProtKB-KW"/>
</dbReference>
<dbReference type="eggNOG" id="COG1198">
    <property type="taxonomic scope" value="Bacteria"/>
</dbReference>
<dbReference type="PANTHER" id="PTHR10887:SF530">
    <property type="entry name" value="SUPERFAMILY I DNA HELICASES"/>
    <property type="match status" value="1"/>
</dbReference>
<feature type="domain" description="Restriction endonuclease type II-like" evidence="5">
    <location>
        <begin position="1525"/>
        <end position="1622"/>
    </location>
</feature>
<keyword evidence="6" id="KW-0067">ATP-binding</keyword>
<dbReference type="InterPro" id="IPR021754">
    <property type="entry name" value="DUF3320"/>
</dbReference>
<dbReference type="EMBL" id="JMPI01000022">
    <property type="protein sequence ID" value="KFC82659.1"/>
    <property type="molecule type" value="Genomic_DNA"/>
</dbReference>
<evidence type="ECO:0000259" key="4">
    <source>
        <dbReference type="Pfam" id="PF13087"/>
    </source>
</evidence>
<dbReference type="CDD" id="cd18808">
    <property type="entry name" value="SF1_C_Upf1"/>
    <property type="match status" value="1"/>
</dbReference>
<dbReference type="SUPFAM" id="SSF52980">
    <property type="entry name" value="Restriction endonuclease-like"/>
    <property type="match status" value="1"/>
</dbReference>
<keyword evidence="1" id="KW-0175">Coiled coil</keyword>
<dbReference type="InterPro" id="IPR041679">
    <property type="entry name" value="DNA2/NAM7-like_C"/>
</dbReference>
<protein>
    <submittedName>
        <fullName evidence="6">Putative DNA helicase</fullName>
    </submittedName>
</protein>
<dbReference type="InterPro" id="IPR041677">
    <property type="entry name" value="DNA2/NAM7_AAA_11"/>
</dbReference>
<dbReference type="SUPFAM" id="SSF52540">
    <property type="entry name" value="P-loop containing nucleoside triphosphate hydrolases"/>
    <property type="match status" value="1"/>
</dbReference>
<feature type="domain" description="DNA2/NAM7 helicase-like C-terminal" evidence="4">
    <location>
        <begin position="1294"/>
        <end position="1479"/>
    </location>
</feature>
<evidence type="ECO:0000256" key="1">
    <source>
        <dbReference type="SAM" id="Coils"/>
    </source>
</evidence>
<keyword evidence="6" id="KW-0347">Helicase</keyword>
<gene>
    <name evidence="6" type="ORF">GBAG_1022</name>
</gene>
<evidence type="ECO:0000313" key="6">
    <source>
        <dbReference type="EMBL" id="KFC82659.1"/>
    </source>
</evidence>
<evidence type="ECO:0000259" key="3">
    <source>
        <dbReference type="Pfam" id="PF13086"/>
    </source>
</evidence>
<name>A0A085GG14_9ENTR</name>
<keyword evidence="6" id="KW-0378">Hydrolase</keyword>
<dbReference type="InterPro" id="IPR047187">
    <property type="entry name" value="SF1_C_Upf1"/>
</dbReference>
<evidence type="ECO:0000313" key="7">
    <source>
        <dbReference type="Proteomes" id="UP000028653"/>
    </source>
</evidence>
<dbReference type="FunFam" id="3.40.50.300:FF:002063">
    <property type="entry name" value="DNA helicase related protein"/>
    <property type="match status" value="1"/>
</dbReference>
<dbReference type="InterPro" id="IPR049468">
    <property type="entry name" value="Restrct_endonuc-II-like_dom"/>
</dbReference>
<dbReference type="STRING" id="1006004.GBAG_1022"/>
<dbReference type="InterPro" id="IPR027417">
    <property type="entry name" value="P-loop_NTPase"/>
</dbReference>
<feature type="domain" description="DNA2/NAM7 helicase helicase" evidence="3">
    <location>
        <begin position="1220"/>
        <end position="1260"/>
    </location>
</feature>
<dbReference type="eggNOG" id="COG1112">
    <property type="taxonomic scope" value="Bacteria"/>
</dbReference>
<dbReference type="Gene3D" id="3.40.960.10">
    <property type="entry name" value="VSR Endonuclease"/>
    <property type="match status" value="1"/>
</dbReference>
<dbReference type="InterPro" id="IPR045055">
    <property type="entry name" value="DNA2/NAM7-like"/>
</dbReference>
<dbReference type="InterPro" id="IPR011335">
    <property type="entry name" value="Restrct_endonuc-II-like"/>
</dbReference>
<dbReference type="Gene3D" id="3.40.50.300">
    <property type="entry name" value="P-loop containing nucleotide triphosphate hydrolases"/>
    <property type="match status" value="3"/>
</dbReference>
<dbReference type="PANTHER" id="PTHR10887">
    <property type="entry name" value="DNA2/NAM7 HELICASE FAMILY"/>
    <property type="match status" value="1"/>
</dbReference>
<organism evidence="6 7">
    <name type="scientific">Buttiauxella agrestis ATCC 33320</name>
    <dbReference type="NCBI Taxonomy" id="1006004"/>
    <lineage>
        <taxon>Bacteria</taxon>
        <taxon>Pseudomonadati</taxon>
        <taxon>Pseudomonadota</taxon>
        <taxon>Gammaproteobacteria</taxon>
        <taxon>Enterobacterales</taxon>
        <taxon>Enterobacteriaceae</taxon>
        <taxon>Buttiauxella</taxon>
    </lineage>
</organism>
<evidence type="ECO:0000259" key="2">
    <source>
        <dbReference type="Pfam" id="PF11784"/>
    </source>
</evidence>
<feature type="domain" description="DUF3320" evidence="2">
    <location>
        <begin position="1685"/>
        <end position="1731"/>
    </location>
</feature>
<sequence>MSDNESSPFQNGSLSLEQKLDRARTELLDLTARNKLLNIPRTKTAKQLEIVDERSDEIYRLLVKEGRAFTFLPGRAGKKGEVIDDNDAEGSNEESDEQTYDFDVNYDNYELKAEHQDTKFQTRLTSKGLQKRLLDLYHDSRTLEEDQGVNILFLTLGSLKWIDPNNKENLRYAPIVLLPVNLERGTARERFKLTIRQDDIIPNLSLETYLERVHEIILPEMNMDDDFDISSYMSQVADSIVIKKDWEVLENDITLGFFSFSKFLMYRDLDPANWPENERITDQPIIQSLMVNGFDCRDEMFPDDAPIDSLIPPRDMLHIMDSDTSQTLAIHDVRKGKSLVIQGPPGTGKSQTIANVIASAIADGKTVLFVAEKLAALEVVKRRLDQAGVGDACLELHSNKANKRGFLDELKRVWELGSPRGEFPDVLVENLTAIRDTLNQHPTRLHKVYHPAELSPYQVMGHLVRLRQAGQAPTDLKLHHFEEWNQNDFVKRIDLAKEIVERITDIGLPDQHPWNGVNLEEILPVEVERLVPRLSGLQNSVTKLQSDTIYLAGELATTPPLVLSDLESLVEITEFVIDAPKISTDALSSPIWQENLAPVKKLINNVREYQQAYQSVESYIVLSEIETPLGELGDALAKLPQDFDSNGFSASRNLLSLLQKLSQDAMRLHEELGTHEGFSTIQEIERLVALGERVAEAPDACPDAFIASVWDHGVEKAAELVDSISTFTSIYSAIENQINESSWGMDLLATRNTLASHTGIFRFFNSDWRKAKALVGSLLKNSALPIEQQIQLLDELIRGQAAKKTIKENNEFGNSAFGTDWRGEKSNSSSLMALVEWMRTLRGVGAEARQLAGRLADREGIKLRTQQLNNLLQQVRTELDVLWYSFGHSPEEYFSNQLSISRVSLIFIEQRVQKLNWIDVISRKVLLNPSSRIDERSQMIMKIIELQQRAAQINSESQVGEHAFGTDWKAQHSDLQILCHAFDWIEKHSDLRFVAAKITDCNAVLQSAKDAVDSGEQISNQITQIANEFCSEPETLFGVTTVAQISLKSLDEKLQTWISHSEQLSKWVAYRHRISLAHKFGLGDVVESLANGKLSLDSCISSVERSYFESLLKMMVSKEPELARFDGELHSRQVAGFAELDLKRIKAASLEVVRTHHRQIPSKNAGFGPVGILRAEMVKKRGHMPIRQLMLKAGSAIQALKPVMMMSPLSVAQFLIPGKQKFDLLVMDEASQIQPVDAIGAIARCKQVVVVGDERQLPPTRFFAKMTESVNDDEDDIAQVSDIESILGLFVARGLPQRMLRWHYRSRHESLIAVSNTQFYENKLFIVPSPYTQEAGMGLQFRPVVDGIFETGKGINAVEAKQVALAIMEHARKYPEQSLGVATFSVSQRKVIQDELELLRRLNPDLEEFFNAHLSEPFFVKNLENVQGDERDVIMISVGYARNPQGYMAMRFGPLGSEGGERRLNVLISRAKRRCEVFASITDEDIDLERAKGKGVVAFKLFLQYARTGKISLAQRTEREMDSIFEEQVADAIQKAGFQVHPQVGIAGFFIDLGIADPEMPGRYLLGIECDGRAYHSSRSARERDRLRQAVLEDHGWIIHRIWSTDWFQRPAEQLQRTLQAIESAKRELSERSERTQNRSRAVPVDIITVDRGPVVEIGLVDADVIATASLDYVEAKPVAHLNYELHETPLGILTELVEQIIEIESPVHFSEVVTRIRTAWGLQRTGARIESVVDRAANLVCKKGDIIRDGQFLIHQKSIIALRNRQNVESLGLRKIEMLPPKEIAVGVVQVVKNNLGATDDEIVVSISRMLGFKSTSSVLRKAILDILEGLLEDSLLLRDEAMVVENKLISTTE</sequence>
<dbReference type="OrthoDB" id="9757917at2"/>
<dbReference type="Proteomes" id="UP000028653">
    <property type="component" value="Unassembled WGS sequence"/>
</dbReference>
<dbReference type="Pfam" id="PF13087">
    <property type="entry name" value="AAA_12"/>
    <property type="match status" value="1"/>
</dbReference>
<dbReference type="Pfam" id="PF11784">
    <property type="entry name" value="DUF3320"/>
    <property type="match status" value="1"/>
</dbReference>
<dbReference type="Pfam" id="PF13195">
    <property type="entry name" value="DUF4011"/>
    <property type="match status" value="1"/>
</dbReference>
<reference evidence="6 7" key="1">
    <citation type="submission" date="2014-05" db="EMBL/GenBank/DDBJ databases">
        <title>ATOL: Assembling a taxonomically balanced genome-scale reconstruction of the evolutionary history of the Enterobacteriaceae.</title>
        <authorList>
            <person name="Plunkett G.III."/>
            <person name="Neeno-Eckwall E.C."/>
            <person name="Glasner J.D."/>
            <person name="Perna N.T."/>
        </authorList>
    </citation>
    <scope>NUCLEOTIDE SEQUENCE [LARGE SCALE GENOMIC DNA]</scope>
    <source>
        <strain evidence="6 7">ATCC 33320</strain>
    </source>
</reference>
<feature type="coiled-coil region" evidence="1">
    <location>
        <begin position="1612"/>
        <end position="1639"/>
    </location>
</feature>